<comment type="caution">
    <text evidence="1">The sequence shown here is derived from an EMBL/GenBank/DDBJ whole genome shotgun (WGS) entry which is preliminary data.</text>
</comment>
<dbReference type="Proteomes" id="UP000887116">
    <property type="component" value="Unassembled WGS sequence"/>
</dbReference>
<accession>A0A8X6FUH7</accession>
<name>A0A8X6FUH7_TRICU</name>
<dbReference type="EMBL" id="BMAO01023250">
    <property type="protein sequence ID" value="GFQ87614.1"/>
    <property type="molecule type" value="Genomic_DNA"/>
</dbReference>
<evidence type="ECO:0000313" key="1">
    <source>
        <dbReference type="EMBL" id="GFQ87614.1"/>
    </source>
</evidence>
<reference evidence="1" key="1">
    <citation type="submission" date="2020-07" db="EMBL/GenBank/DDBJ databases">
        <title>Multicomponent nature underlies the extraordinary mechanical properties of spider dragline silk.</title>
        <authorList>
            <person name="Kono N."/>
            <person name="Nakamura H."/>
            <person name="Mori M."/>
            <person name="Yoshida Y."/>
            <person name="Ohtoshi R."/>
            <person name="Malay A.D."/>
            <person name="Moran D.A.P."/>
            <person name="Tomita M."/>
            <person name="Numata K."/>
            <person name="Arakawa K."/>
        </authorList>
    </citation>
    <scope>NUCLEOTIDE SEQUENCE</scope>
</reference>
<dbReference type="OrthoDB" id="6429229at2759"/>
<evidence type="ECO:0000313" key="2">
    <source>
        <dbReference type="Proteomes" id="UP000887116"/>
    </source>
</evidence>
<sequence>MGFKFEKRKRQAVLLERQDIILWRRNYLRKIRNLRQGNEMIWRQVKGYVARGNKTFKLNEIKELVIKGIENVSTQNWANCINHVIKKEKEMWEIDGLVDEIWENQNFIISVNSDSSDSYSEIMSADDL</sequence>
<keyword evidence="2" id="KW-1185">Reference proteome</keyword>
<organism evidence="1 2">
    <name type="scientific">Trichonephila clavata</name>
    <name type="common">Joro spider</name>
    <name type="synonym">Nephila clavata</name>
    <dbReference type="NCBI Taxonomy" id="2740835"/>
    <lineage>
        <taxon>Eukaryota</taxon>
        <taxon>Metazoa</taxon>
        <taxon>Ecdysozoa</taxon>
        <taxon>Arthropoda</taxon>
        <taxon>Chelicerata</taxon>
        <taxon>Arachnida</taxon>
        <taxon>Araneae</taxon>
        <taxon>Araneomorphae</taxon>
        <taxon>Entelegynae</taxon>
        <taxon>Araneoidea</taxon>
        <taxon>Nephilidae</taxon>
        <taxon>Trichonephila</taxon>
    </lineage>
</organism>
<protein>
    <submittedName>
        <fullName evidence="1">Uncharacterized protein</fullName>
    </submittedName>
</protein>
<proteinExistence type="predicted"/>
<gene>
    <name evidence="1" type="ORF">TNCT_457061</name>
</gene>
<dbReference type="AlphaFoldDB" id="A0A8X6FUH7"/>